<evidence type="ECO:0000313" key="2">
    <source>
        <dbReference type="EnsemblMetazoa" id="GPPI044932-PA"/>
    </source>
</evidence>
<accession>A0A1B0BZA5</accession>
<evidence type="ECO:0000313" key="3">
    <source>
        <dbReference type="Proteomes" id="UP000092460"/>
    </source>
</evidence>
<protein>
    <submittedName>
        <fullName evidence="2">Uncharacterized protein</fullName>
    </submittedName>
</protein>
<dbReference type="Proteomes" id="UP000092460">
    <property type="component" value="Unassembled WGS sequence"/>
</dbReference>
<organism evidence="2 3">
    <name type="scientific">Glossina palpalis gambiensis</name>
    <dbReference type="NCBI Taxonomy" id="67801"/>
    <lineage>
        <taxon>Eukaryota</taxon>
        <taxon>Metazoa</taxon>
        <taxon>Ecdysozoa</taxon>
        <taxon>Arthropoda</taxon>
        <taxon>Hexapoda</taxon>
        <taxon>Insecta</taxon>
        <taxon>Pterygota</taxon>
        <taxon>Neoptera</taxon>
        <taxon>Endopterygota</taxon>
        <taxon>Diptera</taxon>
        <taxon>Brachycera</taxon>
        <taxon>Muscomorpha</taxon>
        <taxon>Hippoboscoidea</taxon>
        <taxon>Glossinidae</taxon>
        <taxon>Glossina</taxon>
    </lineage>
</organism>
<dbReference type="EMBL" id="JXJN01023028">
    <property type="status" value="NOT_ANNOTATED_CDS"/>
    <property type="molecule type" value="Genomic_DNA"/>
</dbReference>
<name>A0A1B0BZA5_9MUSC</name>
<dbReference type="VEuPathDB" id="VectorBase:GPPI044932"/>
<reference evidence="2" key="2">
    <citation type="submission" date="2020-05" db="UniProtKB">
        <authorList>
            <consortium name="EnsemblMetazoa"/>
        </authorList>
    </citation>
    <scope>IDENTIFICATION</scope>
    <source>
        <strain evidence="2">IAEA</strain>
    </source>
</reference>
<feature type="region of interest" description="Disordered" evidence="1">
    <location>
        <begin position="1"/>
        <end position="22"/>
    </location>
</feature>
<feature type="compositionally biased region" description="Basic residues" evidence="1">
    <location>
        <begin position="1"/>
        <end position="12"/>
    </location>
</feature>
<evidence type="ECO:0000256" key="1">
    <source>
        <dbReference type="SAM" id="MobiDB-lite"/>
    </source>
</evidence>
<sequence>MQHPCTKARKYNRTATISTESRNEASSAAATILESIGLNAEDKHNNDLYEKTMNQIKFLNGRCIWKLGEHLNGDLTIAEKRSNVNGSYMMSLIAFDLSKTVNNVNHRGLIIKLPGQFGFSKSSCKFVYSYLTGTSRFFDINGVYSTTCQVYAGVLQGSPPNCCHLRSQPTEIAQMDEHVPEYGWGRHPTSERQQAKITVVVRSGQPNIQRERWADGRLQNQKVLKGPVPRLFPLEISDARTEDVENNV</sequence>
<proteinExistence type="predicted"/>
<reference evidence="3" key="1">
    <citation type="submission" date="2015-01" db="EMBL/GenBank/DDBJ databases">
        <authorList>
            <person name="Aksoy S."/>
            <person name="Warren W."/>
            <person name="Wilson R.K."/>
        </authorList>
    </citation>
    <scope>NUCLEOTIDE SEQUENCE [LARGE SCALE GENOMIC DNA]</scope>
    <source>
        <strain evidence="3">IAEA</strain>
    </source>
</reference>
<feature type="compositionally biased region" description="Polar residues" evidence="1">
    <location>
        <begin position="13"/>
        <end position="22"/>
    </location>
</feature>
<dbReference type="AlphaFoldDB" id="A0A1B0BZA5"/>
<keyword evidence="3" id="KW-1185">Reference proteome</keyword>
<dbReference type="EnsemblMetazoa" id="GPPI044932-RA">
    <property type="protein sequence ID" value="GPPI044932-PA"/>
    <property type="gene ID" value="GPPI044932"/>
</dbReference>